<reference evidence="1" key="1">
    <citation type="submission" date="2015-07" db="EMBL/GenBank/DDBJ databases">
        <title>Reconstructing the complex evolutionary history of mobile plasmids in red algal genomes.</title>
        <authorList>
            <person name="Lee J."/>
            <person name="Kim K.M."/>
            <person name="Yang E.C."/>
            <person name="Miller K.A."/>
            <person name="Boo S.M."/>
            <person name="Bhattacharya D."/>
            <person name="Yoon H.S."/>
        </authorList>
    </citation>
    <scope>NUCLEOTIDE SEQUENCE</scope>
</reference>
<organism evidence="1">
    <name type="scientific">Gelidium elegans</name>
    <name type="common">Red alga</name>
    <dbReference type="NCBI Taxonomy" id="37200"/>
    <lineage>
        <taxon>Eukaryota</taxon>
        <taxon>Rhodophyta</taxon>
        <taxon>Florideophyceae</taxon>
        <taxon>Rhodymeniophycidae</taxon>
        <taxon>Gelidiales</taxon>
        <taxon>Gelidiaceae</taxon>
        <taxon>Gelidium</taxon>
    </lineage>
</organism>
<geneLocation type="plastid" evidence="1"/>
<dbReference type="GeneID" id="27215816"/>
<dbReference type="RefSeq" id="YP_009244088.1">
    <property type="nucleotide sequence ID" value="NC_029858.1"/>
</dbReference>
<gene>
    <name evidence="1" type="primary">ycf34</name>
    <name evidence="1" type="ORF">Gele_074</name>
</gene>
<protein>
    <recommendedName>
        <fullName evidence="2">Ycf34</fullName>
    </recommendedName>
</protein>
<proteinExistence type="predicted"/>
<evidence type="ECO:0008006" key="2">
    <source>
        <dbReference type="Google" id="ProtNLM"/>
    </source>
</evidence>
<evidence type="ECO:0000313" key="1">
    <source>
        <dbReference type="EMBL" id="AMK96330.1"/>
    </source>
</evidence>
<dbReference type="Pfam" id="PF10718">
    <property type="entry name" value="Ycf34"/>
    <property type="match status" value="1"/>
</dbReference>
<sequence>MCICINCRHATNCITYSLIEKQHKKKTLNKGNFSPNRTIININYIDHNEFEWDLKECLSFTERPGKWLQ</sequence>
<accession>A0A141SDG2</accession>
<name>A0A141SDG2_GELEL</name>
<dbReference type="InterPro" id="IPR019656">
    <property type="entry name" value="Uncharacterised_Ycf34"/>
</dbReference>
<dbReference type="EMBL" id="KT266786">
    <property type="protein sequence ID" value="AMK96330.1"/>
    <property type="molecule type" value="Genomic_DNA"/>
</dbReference>
<keyword evidence="1" id="KW-0934">Plastid</keyword>
<dbReference type="AlphaFoldDB" id="A0A141SDG2"/>